<evidence type="ECO:0000313" key="6">
    <source>
        <dbReference type="EMBL" id="KAK5085668.1"/>
    </source>
</evidence>
<dbReference type="InterPro" id="IPR005522">
    <property type="entry name" value="IPK"/>
</dbReference>
<dbReference type="EMBL" id="JAVRRJ010000004">
    <property type="protein sequence ID" value="KAK5085668.1"/>
    <property type="molecule type" value="Genomic_DNA"/>
</dbReference>
<keyword evidence="2 4" id="KW-0808">Transferase</keyword>
<dbReference type="Pfam" id="PF03770">
    <property type="entry name" value="IPK"/>
    <property type="match status" value="1"/>
</dbReference>
<protein>
    <recommendedName>
        <fullName evidence="4">Kinase</fullName>
        <ecNumber evidence="4">2.7.-.-</ecNumber>
    </recommendedName>
</protein>
<feature type="compositionally biased region" description="Low complexity" evidence="5">
    <location>
        <begin position="120"/>
        <end position="130"/>
    </location>
</feature>
<keyword evidence="7" id="KW-1185">Reference proteome</keyword>
<gene>
    <name evidence="6" type="ORF">LTR05_004956</name>
</gene>
<dbReference type="GO" id="GO:0000824">
    <property type="term" value="F:inositol-1,4,5,6-tetrakisphosphate 3-kinase activity"/>
    <property type="evidence" value="ECO:0007669"/>
    <property type="project" value="TreeGrafter"/>
</dbReference>
<evidence type="ECO:0000256" key="2">
    <source>
        <dbReference type="ARBA" id="ARBA00022679"/>
    </source>
</evidence>
<feature type="region of interest" description="Disordered" evidence="5">
    <location>
        <begin position="114"/>
        <end position="140"/>
    </location>
</feature>
<accession>A0AAN7T0I6</accession>
<evidence type="ECO:0000256" key="4">
    <source>
        <dbReference type="RuleBase" id="RU363090"/>
    </source>
</evidence>
<dbReference type="Gene3D" id="3.30.470.160">
    <property type="entry name" value="Inositol polyphosphate kinase"/>
    <property type="match status" value="1"/>
</dbReference>
<dbReference type="PANTHER" id="PTHR12400:SF103">
    <property type="entry name" value="INOSITOL POLYPHOSPHATE MULTIKINASE"/>
    <property type="match status" value="1"/>
</dbReference>
<name>A0AAN7T0I6_9EURO</name>
<evidence type="ECO:0000256" key="1">
    <source>
        <dbReference type="ARBA" id="ARBA00007374"/>
    </source>
</evidence>
<dbReference type="GO" id="GO:0032958">
    <property type="term" value="P:inositol phosphate biosynthetic process"/>
    <property type="evidence" value="ECO:0007669"/>
    <property type="project" value="InterPro"/>
</dbReference>
<dbReference type="SUPFAM" id="SSF56104">
    <property type="entry name" value="SAICAR synthase-like"/>
    <property type="match status" value="1"/>
</dbReference>
<dbReference type="PANTHER" id="PTHR12400">
    <property type="entry name" value="INOSITOL POLYPHOSPHATE KINASE"/>
    <property type="match status" value="1"/>
</dbReference>
<feature type="compositionally biased region" description="Acidic residues" evidence="5">
    <location>
        <begin position="355"/>
        <end position="375"/>
    </location>
</feature>
<evidence type="ECO:0000256" key="5">
    <source>
        <dbReference type="SAM" id="MobiDB-lite"/>
    </source>
</evidence>
<comment type="similarity">
    <text evidence="1 4">Belongs to the inositol phosphokinase (IPK) family.</text>
</comment>
<keyword evidence="3 4" id="KW-0418">Kinase</keyword>
<evidence type="ECO:0000313" key="7">
    <source>
        <dbReference type="Proteomes" id="UP001309876"/>
    </source>
</evidence>
<dbReference type="GO" id="GO:0046854">
    <property type="term" value="P:phosphatidylinositol phosphate biosynthetic process"/>
    <property type="evidence" value="ECO:0007669"/>
    <property type="project" value="TreeGrafter"/>
</dbReference>
<evidence type="ECO:0000256" key="3">
    <source>
        <dbReference type="ARBA" id="ARBA00022777"/>
    </source>
</evidence>
<feature type="region of interest" description="Disordered" evidence="5">
    <location>
        <begin position="352"/>
        <end position="380"/>
    </location>
</feature>
<dbReference type="InterPro" id="IPR038286">
    <property type="entry name" value="IPK_sf"/>
</dbReference>
<dbReference type="AlphaFoldDB" id="A0AAN7T0I6"/>
<sequence length="428" mass="47126">MSDSATRSAAPLNGTHIESLSTIPYTSAAAGHQGIATDPTGAMLIKPCTQAEIDFYESAKAHPAFQAHMPVYMGQVSLADEKDQSKAKQLMQQQQSEIINTPKSASSTPIPIAGAPQRDTFQSSARSSTSTHRRVDSGHIISDPLIARSARKEWTPSGGAKLDSNLSIVLSNATAGFRKPNVIDLKLGARLWDDDAPAAKRKKLDEVSAATTSSSLGFRVAGMKVYVGDESNSEVTREVNTEVADGYKTYNKFYGRDGITKENVKSAFDAFFWSLDLLSNAADKHGRRKQLLKRKLLVEMLLREVSSIEYVFLNEESRMYSASVLMVYEGDPEALDSVITFKTQNDQIVSAEVIESQEEDEEDRTGDEDDEDDDETPKQKIEEVVLIDFAHAHWTPGQGPDENVLHGVRSIKKTLEDILHDTEEKLKS</sequence>
<comment type="caution">
    <text evidence="6">The sequence shown here is derived from an EMBL/GenBank/DDBJ whole genome shotgun (WGS) entry which is preliminary data.</text>
</comment>
<proteinExistence type="inferred from homology"/>
<dbReference type="GO" id="GO:0008440">
    <property type="term" value="F:inositol-1,4,5-trisphosphate 3-kinase activity"/>
    <property type="evidence" value="ECO:0007669"/>
    <property type="project" value="TreeGrafter"/>
</dbReference>
<dbReference type="GO" id="GO:0005634">
    <property type="term" value="C:nucleus"/>
    <property type="evidence" value="ECO:0007669"/>
    <property type="project" value="TreeGrafter"/>
</dbReference>
<dbReference type="GO" id="GO:0005737">
    <property type="term" value="C:cytoplasm"/>
    <property type="evidence" value="ECO:0007669"/>
    <property type="project" value="TreeGrafter"/>
</dbReference>
<organism evidence="6 7">
    <name type="scientific">Lithohypha guttulata</name>
    <dbReference type="NCBI Taxonomy" id="1690604"/>
    <lineage>
        <taxon>Eukaryota</taxon>
        <taxon>Fungi</taxon>
        <taxon>Dikarya</taxon>
        <taxon>Ascomycota</taxon>
        <taxon>Pezizomycotina</taxon>
        <taxon>Eurotiomycetes</taxon>
        <taxon>Chaetothyriomycetidae</taxon>
        <taxon>Chaetothyriales</taxon>
        <taxon>Trichomeriaceae</taxon>
        <taxon>Lithohypha</taxon>
    </lineage>
</organism>
<dbReference type="EC" id="2.7.-.-" evidence="4"/>
<dbReference type="Proteomes" id="UP001309876">
    <property type="component" value="Unassembled WGS sequence"/>
</dbReference>
<reference evidence="6 7" key="1">
    <citation type="submission" date="2023-08" db="EMBL/GenBank/DDBJ databases">
        <title>Black Yeasts Isolated from many extreme environments.</title>
        <authorList>
            <person name="Coleine C."/>
            <person name="Stajich J.E."/>
            <person name="Selbmann L."/>
        </authorList>
    </citation>
    <scope>NUCLEOTIDE SEQUENCE [LARGE SCALE GENOMIC DNA]</scope>
    <source>
        <strain evidence="6 7">CCFEE 5910</strain>
    </source>
</reference>